<keyword evidence="3" id="KW-0813">Transport</keyword>
<feature type="compositionally biased region" description="Polar residues" evidence="1">
    <location>
        <begin position="136"/>
        <end position="150"/>
    </location>
</feature>
<keyword evidence="3" id="KW-0406">Ion transport</keyword>
<feature type="chain" id="PRO_5014682502" evidence="2">
    <location>
        <begin position="22"/>
        <end position="177"/>
    </location>
</feature>
<accession>A0A2M4DP30</accession>
<feature type="region of interest" description="Disordered" evidence="1">
    <location>
        <begin position="129"/>
        <end position="177"/>
    </location>
</feature>
<dbReference type="AlphaFoldDB" id="A0A2M4DP30"/>
<protein>
    <submittedName>
        <fullName evidence="3">Putative inwardly rectifying k+ channel</fullName>
    </submittedName>
</protein>
<name>A0A2M4DP30_ANODA</name>
<reference evidence="3" key="1">
    <citation type="submission" date="2018-01" db="EMBL/GenBank/DDBJ databases">
        <title>An insight into the sialome of Amazonian anophelines.</title>
        <authorList>
            <person name="Ribeiro J.M."/>
            <person name="Scarpassa V."/>
            <person name="Calvo E."/>
        </authorList>
    </citation>
    <scope>NUCLEOTIDE SEQUENCE</scope>
</reference>
<proteinExistence type="predicted"/>
<organism evidence="3">
    <name type="scientific">Anopheles darlingi</name>
    <name type="common">Mosquito</name>
    <dbReference type="NCBI Taxonomy" id="43151"/>
    <lineage>
        <taxon>Eukaryota</taxon>
        <taxon>Metazoa</taxon>
        <taxon>Ecdysozoa</taxon>
        <taxon>Arthropoda</taxon>
        <taxon>Hexapoda</taxon>
        <taxon>Insecta</taxon>
        <taxon>Pterygota</taxon>
        <taxon>Neoptera</taxon>
        <taxon>Endopterygota</taxon>
        <taxon>Diptera</taxon>
        <taxon>Nematocera</taxon>
        <taxon>Culicoidea</taxon>
        <taxon>Culicidae</taxon>
        <taxon>Anophelinae</taxon>
        <taxon>Anopheles</taxon>
    </lineage>
</organism>
<dbReference type="EMBL" id="GGFL01015126">
    <property type="protein sequence ID" value="MBW79304.1"/>
    <property type="molecule type" value="Transcribed_RNA"/>
</dbReference>
<keyword evidence="3" id="KW-0407">Ion channel</keyword>
<dbReference type="GO" id="GO:0034220">
    <property type="term" value="P:monoatomic ion transmembrane transport"/>
    <property type="evidence" value="ECO:0007669"/>
    <property type="project" value="UniProtKB-KW"/>
</dbReference>
<evidence type="ECO:0000256" key="1">
    <source>
        <dbReference type="SAM" id="MobiDB-lite"/>
    </source>
</evidence>
<feature type="compositionally biased region" description="Polar residues" evidence="1">
    <location>
        <begin position="165"/>
        <end position="177"/>
    </location>
</feature>
<sequence>MSVAYASVVSCSVLILATTSCHLQQHHNHHHYYSLYSRDHSIVRVCVVELSQVTDIGDNVSTKTQLERRWQHHYSTVMNTLSQYNLPDDTFGQAADGNHLYPTRYLTIQGVPRRRKSYVALQNNLWNLFDHPPNPRTSTTVPGSSESDASPASPRKVRDDDPLVTSVTVQNVNEKSS</sequence>
<dbReference type="VEuPathDB" id="VectorBase:ADAR2_002469"/>
<evidence type="ECO:0000256" key="2">
    <source>
        <dbReference type="SAM" id="SignalP"/>
    </source>
</evidence>
<dbReference type="VEuPathDB" id="VectorBase:ADAC008690"/>
<keyword evidence="2" id="KW-0732">Signal</keyword>
<evidence type="ECO:0000313" key="3">
    <source>
        <dbReference type="EMBL" id="MBW79304.1"/>
    </source>
</evidence>
<feature type="signal peptide" evidence="2">
    <location>
        <begin position="1"/>
        <end position="21"/>
    </location>
</feature>